<gene>
    <name evidence="6" type="ORF">HY29_08310</name>
</gene>
<sequence>MTALLLIGGGHAHVTALRWLKQNPQSHLTITLLTPDSRSVYSGMVPGFVAGHFAREEVEIDLAGLCRDTGTVLIEEAASHLDVDSQFVTTGSGRQIPYDLASIDVGIVSQPPTASNYPDSIAVKPMAGFLDHWEAISGATGAKDIAIIGAGLGGVELALSVQHALKSTSGAQAKTVSLIERNKTILPHAASSLQQHLRKRLVQAGISILESAEPASWQDNVLHLTDSHSIKADHVFWVAGAAPYDWLSSSELQAEEAFPLVHASLQSVSHPNVFIAGDTARFEDKYISRAGVYAVRQGPILMRNLAARAKGDPLETYSPQKDYMKLVSLGSKDAVAEKWGVTLSLPGLWTLKRKIDQAFVRG</sequence>
<dbReference type="Proteomes" id="UP000027037">
    <property type="component" value="Unassembled WGS sequence"/>
</dbReference>
<dbReference type="Pfam" id="PF07992">
    <property type="entry name" value="Pyr_redox_2"/>
    <property type="match status" value="1"/>
</dbReference>
<organism evidence="6 7">
    <name type="scientific">Hyphomonas beringensis</name>
    <dbReference type="NCBI Taxonomy" id="1280946"/>
    <lineage>
        <taxon>Bacteria</taxon>
        <taxon>Pseudomonadati</taxon>
        <taxon>Pseudomonadota</taxon>
        <taxon>Alphaproteobacteria</taxon>
        <taxon>Hyphomonadales</taxon>
        <taxon>Hyphomonadaceae</taxon>
        <taxon>Hyphomonas</taxon>
    </lineage>
</organism>
<dbReference type="InterPro" id="IPR023753">
    <property type="entry name" value="FAD/NAD-binding_dom"/>
</dbReference>
<dbReference type="SUPFAM" id="SSF51905">
    <property type="entry name" value="FAD/NAD(P)-binding domain"/>
    <property type="match status" value="2"/>
</dbReference>
<reference evidence="6 7" key="1">
    <citation type="journal article" date="2014" name="Antonie Van Leeuwenhoek">
        <title>Hyphomonas beringensis sp. nov. and Hyphomonas chukchiensis sp. nov., isolated from surface seawater of the Bering Sea and Chukchi Sea.</title>
        <authorList>
            <person name="Li C."/>
            <person name="Lai Q."/>
            <person name="Li G."/>
            <person name="Dong C."/>
            <person name="Wang J."/>
            <person name="Liao Y."/>
            <person name="Shao Z."/>
        </authorList>
    </citation>
    <scope>NUCLEOTIDE SEQUENCE [LARGE SCALE GENOMIC DNA]</scope>
    <source>
        <strain evidence="6 7">25B14_1</strain>
    </source>
</reference>
<evidence type="ECO:0000256" key="2">
    <source>
        <dbReference type="ARBA" id="ARBA00022630"/>
    </source>
</evidence>
<dbReference type="InterPro" id="IPR017584">
    <property type="entry name" value="Pyridine_nucleo_diS_OxRdtase_N"/>
</dbReference>
<evidence type="ECO:0000313" key="7">
    <source>
        <dbReference type="Proteomes" id="UP000027037"/>
    </source>
</evidence>
<dbReference type="STRING" id="1280946.HY29_08310"/>
<protein>
    <recommendedName>
        <fullName evidence="5">FAD/NAD(P)-binding domain-containing protein</fullName>
    </recommendedName>
</protein>
<evidence type="ECO:0000256" key="3">
    <source>
        <dbReference type="ARBA" id="ARBA00022827"/>
    </source>
</evidence>
<dbReference type="PANTHER" id="PTHR42913:SF9">
    <property type="entry name" value="SLR1591 PROTEIN"/>
    <property type="match status" value="1"/>
</dbReference>
<dbReference type="GO" id="GO:0003955">
    <property type="term" value="F:NAD(P)H dehydrogenase (quinone) activity"/>
    <property type="evidence" value="ECO:0007669"/>
    <property type="project" value="TreeGrafter"/>
</dbReference>
<keyword evidence="4" id="KW-0560">Oxidoreductase</keyword>
<feature type="domain" description="FAD/NAD(P)-binding" evidence="5">
    <location>
        <begin position="4"/>
        <end position="287"/>
    </location>
</feature>
<dbReference type="RefSeq" id="WP_051601060.1">
    <property type="nucleotide sequence ID" value="NZ_AWFF01000013.1"/>
</dbReference>
<dbReference type="eggNOG" id="COG1252">
    <property type="taxonomic scope" value="Bacteria"/>
</dbReference>
<evidence type="ECO:0000256" key="1">
    <source>
        <dbReference type="ARBA" id="ARBA00001974"/>
    </source>
</evidence>
<dbReference type="OrthoDB" id="9767928at2"/>
<evidence type="ECO:0000313" key="6">
    <source>
        <dbReference type="EMBL" id="KCZ56574.1"/>
    </source>
</evidence>
<accession>A0A062UJ13</accession>
<dbReference type="PANTHER" id="PTHR42913">
    <property type="entry name" value="APOPTOSIS-INDUCING FACTOR 1"/>
    <property type="match status" value="1"/>
</dbReference>
<proteinExistence type="predicted"/>
<evidence type="ECO:0000259" key="5">
    <source>
        <dbReference type="Pfam" id="PF07992"/>
    </source>
</evidence>
<comment type="caution">
    <text evidence="6">The sequence shown here is derived from an EMBL/GenBank/DDBJ whole genome shotgun (WGS) entry which is preliminary data.</text>
</comment>
<dbReference type="AlphaFoldDB" id="A0A062UJ13"/>
<dbReference type="EMBL" id="AWFF01000013">
    <property type="protein sequence ID" value="KCZ56574.1"/>
    <property type="molecule type" value="Genomic_DNA"/>
</dbReference>
<comment type="cofactor">
    <cofactor evidence="1">
        <name>FAD</name>
        <dbReference type="ChEBI" id="CHEBI:57692"/>
    </cofactor>
</comment>
<keyword evidence="7" id="KW-1185">Reference proteome</keyword>
<dbReference type="NCBIfam" id="TIGR03169">
    <property type="entry name" value="Nterm_to_SelD"/>
    <property type="match status" value="1"/>
</dbReference>
<name>A0A062UJ13_9PROT</name>
<keyword evidence="2" id="KW-0285">Flavoprotein</keyword>
<dbReference type="GO" id="GO:0019646">
    <property type="term" value="P:aerobic electron transport chain"/>
    <property type="evidence" value="ECO:0007669"/>
    <property type="project" value="TreeGrafter"/>
</dbReference>
<dbReference type="PRINTS" id="PR00368">
    <property type="entry name" value="FADPNR"/>
</dbReference>
<keyword evidence="3" id="KW-0274">FAD</keyword>
<dbReference type="PATRIC" id="fig|1280946.3.peg.455"/>
<dbReference type="Gene3D" id="3.50.50.100">
    <property type="match status" value="1"/>
</dbReference>
<evidence type="ECO:0000256" key="4">
    <source>
        <dbReference type="ARBA" id="ARBA00023002"/>
    </source>
</evidence>
<dbReference type="InterPro" id="IPR036188">
    <property type="entry name" value="FAD/NAD-bd_sf"/>
</dbReference>
<dbReference type="InterPro" id="IPR051169">
    <property type="entry name" value="NADH-Q_oxidoreductase"/>
</dbReference>